<dbReference type="PANTHER" id="PTHR37826:SF3">
    <property type="entry name" value="J DOMAIN-CONTAINING PROTEIN"/>
    <property type="match status" value="1"/>
</dbReference>
<gene>
    <name evidence="3" type="ORF">PAA8504_01627</name>
</gene>
<evidence type="ECO:0008006" key="5">
    <source>
        <dbReference type="Google" id="ProtNLM"/>
    </source>
</evidence>
<feature type="region of interest" description="Disordered" evidence="1">
    <location>
        <begin position="1"/>
        <end position="21"/>
    </location>
</feature>
<evidence type="ECO:0000256" key="1">
    <source>
        <dbReference type="SAM" id="MobiDB-lite"/>
    </source>
</evidence>
<reference evidence="3 4" key="1">
    <citation type="submission" date="2018-03" db="EMBL/GenBank/DDBJ databases">
        <authorList>
            <person name="Keele B.F."/>
        </authorList>
    </citation>
    <scope>NUCLEOTIDE SEQUENCE [LARGE SCALE GENOMIC DNA]</scope>
    <source>
        <strain evidence="3 4">CECT 8504</strain>
    </source>
</reference>
<dbReference type="AlphaFoldDB" id="A0A2R8BUH2"/>
<accession>A0A2R8BUH2</accession>
<sequence>MSRPSETDDDAPDQPSDEGHHFPCPSCGADLRFEPTRGALHCDFCGHEEELAPDPAPQAIRELDFEAALSNRIPQMELEVARTHRCPNCGAEVTFDTARTAMECPFCATPVVTDPDPHQQIRPRALLPFALTEDQARRDMTAWLGGLWFAPNGLRRFARKGRRMSGVYLPYWTFDARTRSAYRGQRGRVHRTRRRGADGKTRTDMTIRWTRVSGTVARDFDDVLALASPTLPGKTVDAIEPWDLSALVPYSADYLAGFGAESYRIGVEDGHRIARGKMDAVIARDVRLDIGGDRQRIDRIDTEIADVTFKHILLPLWIAAYTYRGRTFRVVINGHNGRVTGERPYSPWKIAFAVLVAVIVAGVFAYFSNG</sequence>
<evidence type="ECO:0000313" key="4">
    <source>
        <dbReference type="Proteomes" id="UP000244912"/>
    </source>
</evidence>
<dbReference type="PANTHER" id="PTHR37826">
    <property type="entry name" value="FLOTILLIN BAND_7_5 DOMAIN PROTEIN"/>
    <property type="match status" value="1"/>
</dbReference>
<keyword evidence="2" id="KW-1133">Transmembrane helix</keyword>
<dbReference type="Gene3D" id="2.20.28.30">
    <property type="entry name" value="RNA polymerase ii, chain L"/>
    <property type="match status" value="2"/>
</dbReference>
<dbReference type="OrthoDB" id="3182597at2"/>
<keyword evidence="2" id="KW-0472">Membrane</keyword>
<evidence type="ECO:0000313" key="3">
    <source>
        <dbReference type="EMBL" id="SPJ23809.1"/>
    </source>
</evidence>
<name>A0A2R8BUH2_9RHOB</name>
<proteinExistence type="predicted"/>
<feature type="transmembrane region" description="Helical" evidence="2">
    <location>
        <begin position="348"/>
        <end position="367"/>
    </location>
</feature>
<keyword evidence="2" id="KW-0812">Transmembrane</keyword>
<keyword evidence="4" id="KW-1185">Reference proteome</keyword>
<dbReference type="RefSeq" id="WP_108893672.1">
    <property type="nucleotide sequence ID" value="NZ_ONZF01000003.1"/>
</dbReference>
<evidence type="ECO:0000256" key="2">
    <source>
        <dbReference type="SAM" id="Phobius"/>
    </source>
</evidence>
<dbReference type="EMBL" id="ONZF01000003">
    <property type="protein sequence ID" value="SPJ23809.1"/>
    <property type="molecule type" value="Genomic_DNA"/>
</dbReference>
<dbReference type="Proteomes" id="UP000244912">
    <property type="component" value="Unassembled WGS sequence"/>
</dbReference>
<feature type="compositionally biased region" description="Acidic residues" evidence="1">
    <location>
        <begin position="7"/>
        <end position="16"/>
    </location>
</feature>
<organism evidence="3 4">
    <name type="scientific">Palleronia abyssalis</name>
    <dbReference type="NCBI Taxonomy" id="1501240"/>
    <lineage>
        <taxon>Bacteria</taxon>
        <taxon>Pseudomonadati</taxon>
        <taxon>Pseudomonadota</taxon>
        <taxon>Alphaproteobacteria</taxon>
        <taxon>Rhodobacterales</taxon>
        <taxon>Roseobacteraceae</taxon>
        <taxon>Palleronia</taxon>
    </lineage>
</organism>
<protein>
    <recommendedName>
        <fullName evidence="5">Primosomal protein N' (Replication factor Y)-superfamily II helicase</fullName>
    </recommendedName>
</protein>